<protein>
    <submittedName>
        <fullName evidence="11">Olfactory receptor 230</fullName>
    </submittedName>
</protein>
<keyword evidence="12" id="KW-1185">Reference proteome</keyword>
<dbReference type="EMBL" id="CAJNRD030001116">
    <property type="protein sequence ID" value="CAG5075957.1"/>
    <property type="molecule type" value="Genomic_DNA"/>
</dbReference>
<evidence type="ECO:0000256" key="1">
    <source>
        <dbReference type="ARBA" id="ARBA00004651"/>
    </source>
</evidence>
<evidence type="ECO:0000313" key="11">
    <source>
        <dbReference type="EMBL" id="CAG5075957.1"/>
    </source>
</evidence>
<dbReference type="GO" id="GO:0004984">
    <property type="term" value="F:olfactory receptor activity"/>
    <property type="evidence" value="ECO:0007669"/>
    <property type="project" value="InterPro"/>
</dbReference>
<evidence type="ECO:0000256" key="10">
    <source>
        <dbReference type="SAM" id="Phobius"/>
    </source>
</evidence>
<evidence type="ECO:0000256" key="5">
    <source>
        <dbReference type="ARBA" id="ARBA00022725"/>
    </source>
</evidence>
<evidence type="ECO:0000256" key="7">
    <source>
        <dbReference type="ARBA" id="ARBA00023136"/>
    </source>
</evidence>
<evidence type="ECO:0000313" key="12">
    <source>
        <dbReference type="Proteomes" id="UP000786811"/>
    </source>
</evidence>
<evidence type="ECO:0000256" key="6">
    <source>
        <dbReference type="ARBA" id="ARBA00022989"/>
    </source>
</evidence>
<dbReference type="OrthoDB" id="8185860at2759"/>
<dbReference type="PANTHER" id="PTHR21137:SF35">
    <property type="entry name" value="ODORANT RECEPTOR 19A-RELATED"/>
    <property type="match status" value="1"/>
</dbReference>
<keyword evidence="5" id="KW-0552">Olfaction</keyword>
<evidence type="ECO:0000256" key="2">
    <source>
        <dbReference type="ARBA" id="ARBA00022475"/>
    </source>
</evidence>
<comment type="subcellular location">
    <subcellularLocation>
        <location evidence="1">Cell membrane</location>
        <topology evidence="1">Multi-pass membrane protein</topology>
    </subcellularLocation>
</comment>
<sequence length="293" mass="34388">IKKFIFFLHFKNLRKMLDDIRIFVKTSNKSTKKLFNDYINRYVIVVILINVFSVPSIFSMLFGPIFLPQLFPLVDIYPFEFQKFTILYYFLFFTQVVAVYQLIINTMVIFNSVVLFTYIITEFKVLLNEIERVIKKYEDKQFNALIKKHIQCIEYAENLNYMLRFMILRCFVTVIVTVIFAAIPILFYTKIFEMIRGIAIVITSLMCVLAFTFPADDLYKMGEEIAHAVYDSNWIGTSLSLQKSVIIIMCRSQKPLVIKVDGILPALTCKFYASFLSMTMSYFTTLRAFVESQ</sequence>
<gene>
    <name evidence="11" type="ORF">HICCMSTLAB_LOCUS1946</name>
</gene>
<dbReference type="Pfam" id="PF02949">
    <property type="entry name" value="7tm_6"/>
    <property type="match status" value="1"/>
</dbReference>
<dbReference type="PANTHER" id="PTHR21137">
    <property type="entry name" value="ODORANT RECEPTOR"/>
    <property type="match status" value="1"/>
</dbReference>
<keyword evidence="2" id="KW-1003">Cell membrane</keyword>
<dbReference type="Proteomes" id="UP000786811">
    <property type="component" value="Unassembled WGS sequence"/>
</dbReference>
<feature type="transmembrane region" description="Helical" evidence="10">
    <location>
        <begin position="42"/>
        <end position="67"/>
    </location>
</feature>
<keyword evidence="4 10" id="KW-0812">Transmembrane</keyword>
<dbReference type="AlphaFoldDB" id="A0A8J2H5G7"/>
<feature type="transmembrane region" description="Helical" evidence="10">
    <location>
        <begin position="166"/>
        <end position="188"/>
    </location>
</feature>
<name>A0A8J2H5G7_COTCN</name>
<evidence type="ECO:0000256" key="4">
    <source>
        <dbReference type="ARBA" id="ARBA00022692"/>
    </source>
</evidence>
<feature type="non-terminal residue" evidence="11">
    <location>
        <position position="293"/>
    </location>
</feature>
<feature type="transmembrane region" description="Helical" evidence="10">
    <location>
        <begin position="87"/>
        <end position="120"/>
    </location>
</feature>
<evidence type="ECO:0000256" key="8">
    <source>
        <dbReference type="ARBA" id="ARBA00023170"/>
    </source>
</evidence>
<proteinExistence type="predicted"/>
<organism evidence="11 12">
    <name type="scientific">Cotesia congregata</name>
    <name type="common">Parasitoid wasp</name>
    <name type="synonym">Apanteles congregatus</name>
    <dbReference type="NCBI Taxonomy" id="51543"/>
    <lineage>
        <taxon>Eukaryota</taxon>
        <taxon>Metazoa</taxon>
        <taxon>Ecdysozoa</taxon>
        <taxon>Arthropoda</taxon>
        <taxon>Hexapoda</taxon>
        <taxon>Insecta</taxon>
        <taxon>Pterygota</taxon>
        <taxon>Neoptera</taxon>
        <taxon>Endopterygota</taxon>
        <taxon>Hymenoptera</taxon>
        <taxon>Apocrita</taxon>
        <taxon>Ichneumonoidea</taxon>
        <taxon>Braconidae</taxon>
        <taxon>Microgastrinae</taxon>
        <taxon>Cotesia</taxon>
    </lineage>
</organism>
<keyword evidence="9" id="KW-0807">Transducer</keyword>
<keyword evidence="8 11" id="KW-0675">Receptor</keyword>
<dbReference type="InterPro" id="IPR004117">
    <property type="entry name" value="7tm6_olfct_rcpt"/>
</dbReference>
<accession>A0A8J2H5G7</accession>
<reference evidence="11" key="1">
    <citation type="submission" date="2021-04" db="EMBL/GenBank/DDBJ databases">
        <authorList>
            <person name="Chebbi M.A.C M."/>
        </authorList>
    </citation>
    <scope>NUCLEOTIDE SEQUENCE</scope>
</reference>
<dbReference type="GO" id="GO:0005549">
    <property type="term" value="F:odorant binding"/>
    <property type="evidence" value="ECO:0007669"/>
    <property type="project" value="InterPro"/>
</dbReference>
<evidence type="ECO:0000256" key="3">
    <source>
        <dbReference type="ARBA" id="ARBA00022606"/>
    </source>
</evidence>
<feature type="transmembrane region" description="Helical" evidence="10">
    <location>
        <begin position="194"/>
        <end position="213"/>
    </location>
</feature>
<dbReference type="GO" id="GO:0007165">
    <property type="term" value="P:signal transduction"/>
    <property type="evidence" value="ECO:0007669"/>
    <property type="project" value="UniProtKB-KW"/>
</dbReference>
<comment type="caution">
    <text evidence="11">The sequence shown here is derived from an EMBL/GenBank/DDBJ whole genome shotgun (WGS) entry which is preliminary data.</text>
</comment>
<keyword evidence="7 10" id="KW-0472">Membrane</keyword>
<keyword evidence="6 10" id="KW-1133">Transmembrane helix</keyword>
<keyword evidence="3" id="KW-0716">Sensory transduction</keyword>
<evidence type="ECO:0000256" key="9">
    <source>
        <dbReference type="ARBA" id="ARBA00023224"/>
    </source>
</evidence>
<dbReference type="GO" id="GO:0005886">
    <property type="term" value="C:plasma membrane"/>
    <property type="evidence" value="ECO:0007669"/>
    <property type="project" value="UniProtKB-SubCell"/>
</dbReference>